<protein>
    <submittedName>
        <fullName evidence="1">Uncharacterized protein</fullName>
    </submittedName>
</protein>
<accession>A0ACB9GIS7</accession>
<sequence>MDPNAVVLEISSDEEVGWDGNDDRLIPGGFDDNNWILAELLDEFNGGDCGNHDGSDDSDEVVLVSEVLPSRRPKKKPTSNSSSLIQLDDDCVVLDHDPDKPMEVRNDTSIARAENEDDDDSDDLLVVSETGQVACRDYPHPRHLCIKFPFSSTPNESHCDQCYCYVCDSLAPCLYWGNGSVTIDHCHATEKIEFWKLERQNLKNKNKVISVQPWLPPMNTVPPTPPPPPLLVQTPSTAHITVPRPNPIRVCPISPNLGPPNIINQNRTPFLLPRDKYQPGLVSQQLIRTSSCTIPGNKMHHNYNLSSPFSTPVFKRTVSPGVSPTGNRHFYNSRKDNYRNIVNSSGSFPPVSQPQVNSDSYVESPIPFQPQLLNYPAPCEASQQQNHGQTQRSTVDPKFFHGINWPESRTNHLPAAQTPPNEPFLAADSGELVNHPYDDWGYDNQSLEIPGSFGLNELSHEPTFLDTGTIFDF</sequence>
<reference evidence="2" key="1">
    <citation type="journal article" date="2022" name="Mol. Ecol. Resour.">
        <title>The genomes of chicory, endive, great burdock and yacon provide insights into Asteraceae palaeo-polyploidization history and plant inulin production.</title>
        <authorList>
            <person name="Fan W."/>
            <person name="Wang S."/>
            <person name="Wang H."/>
            <person name="Wang A."/>
            <person name="Jiang F."/>
            <person name="Liu H."/>
            <person name="Zhao H."/>
            <person name="Xu D."/>
            <person name="Zhang Y."/>
        </authorList>
    </citation>
    <scope>NUCLEOTIDE SEQUENCE [LARGE SCALE GENOMIC DNA]</scope>
    <source>
        <strain evidence="2">cv. Punajuju</strain>
    </source>
</reference>
<dbReference type="Proteomes" id="UP001055811">
    <property type="component" value="Linkage Group LG02"/>
</dbReference>
<organism evidence="1 2">
    <name type="scientific">Cichorium intybus</name>
    <name type="common">Chicory</name>
    <dbReference type="NCBI Taxonomy" id="13427"/>
    <lineage>
        <taxon>Eukaryota</taxon>
        <taxon>Viridiplantae</taxon>
        <taxon>Streptophyta</taxon>
        <taxon>Embryophyta</taxon>
        <taxon>Tracheophyta</taxon>
        <taxon>Spermatophyta</taxon>
        <taxon>Magnoliopsida</taxon>
        <taxon>eudicotyledons</taxon>
        <taxon>Gunneridae</taxon>
        <taxon>Pentapetalae</taxon>
        <taxon>asterids</taxon>
        <taxon>campanulids</taxon>
        <taxon>Asterales</taxon>
        <taxon>Asteraceae</taxon>
        <taxon>Cichorioideae</taxon>
        <taxon>Cichorieae</taxon>
        <taxon>Cichoriinae</taxon>
        <taxon>Cichorium</taxon>
    </lineage>
</organism>
<keyword evidence="2" id="KW-1185">Reference proteome</keyword>
<gene>
    <name evidence="1" type="ORF">L2E82_12989</name>
</gene>
<reference evidence="1 2" key="2">
    <citation type="journal article" date="2022" name="Mol. Ecol. Resour.">
        <title>The genomes of chicory, endive, great burdock and yacon provide insights into Asteraceae paleo-polyploidization history and plant inulin production.</title>
        <authorList>
            <person name="Fan W."/>
            <person name="Wang S."/>
            <person name="Wang H."/>
            <person name="Wang A."/>
            <person name="Jiang F."/>
            <person name="Liu H."/>
            <person name="Zhao H."/>
            <person name="Xu D."/>
            <person name="Zhang Y."/>
        </authorList>
    </citation>
    <scope>NUCLEOTIDE SEQUENCE [LARGE SCALE GENOMIC DNA]</scope>
    <source>
        <strain evidence="2">cv. Punajuju</strain>
        <tissue evidence="1">Leaves</tissue>
    </source>
</reference>
<dbReference type="EMBL" id="CM042010">
    <property type="protein sequence ID" value="KAI3782930.1"/>
    <property type="molecule type" value="Genomic_DNA"/>
</dbReference>
<evidence type="ECO:0000313" key="1">
    <source>
        <dbReference type="EMBL" id="KAI3782930.1"/>
    </source>
</evidence>
<proteinExistence type="predicted"/>
<name>A0ACB9GIS7_CICIN</name>
<comment type="caution">
    <text evidence="1">The sequence shown here is derived from an EMBL/GenBank/DDBJ whole genome shotgun (WGS) entry which is preliminary data.</text>
</comment>
<evidence type="ECO:0000313" key="2">
    <source>
        <dbReference type="Proteomes" id="UP001055811"/>
    </source>
</evidence>